<evidence type="ECO:0000256" key="1">
    <source>
        <dbReference type="SAM" id="SignalP"/>
    </source>
</evidence>
<evidence type="ECO:0000313" key="2">
    <source>
        <dbReference type="EMBL" id="KAJ6997127.1"/>
    </source>
</evidence>
<sequence length="88" mass="10349">MLLLLLLFFSLPKSLCINKQIMKNTAPLLWIIHWSYPPQVVAEILVKNNLIIKEEEEEDDMVFVLQQKRRTSTYKLALNKTHLHGTMD</sequence>
<evidence type="ECO:0008006" key="4">
    <source>
        <dbReference type="Google" id="ProtNLM"/>
    </source>
</evidence>
<reference evidence="2" key="1">
    <citation type="journal article" date="2023" name="Mol. Ecol. Resour.">
        <title>Chromosome-level genome assembly of a triploid poplar Populus alba 'Berolinensis'.</title>
        <authorList>
            <person name="Chen S."/>
            <person name="Yu Y."/>
            <person name="Wang X."/>
            <person name="Wang S."/>
            <person name="Zhang T."/>
            <person name="Zhou Y."/>
            <person name="He R."/>
            <person name="Meng N."/>
            <person name="Wang Y."/>
            <person name="Liu W."/>
            <person name="Liu Z."/>
            <person name="Liu J."/>
            <person name="Guo Q."/>
            <person name="Huang H."/>
            <person name="Sederoff R.R."/>
            <person name="Wang G."/>
            <person name="Qu G."/>
            <person name="Chen S."/>
        </authorList>
    </citation>
    <scope>NUCLEOTIDE SEQUENCE</scope>
    <source>
        <strain evidence="2">SC-2020</strain>
    </source>
</reference>
<protein>
    <recommendedName>
        <fullName evidence="4">Secreted protein</fullName>
    </recommendedName>
</protein>
<keyword evidence="1" id="KW-0732">Signal</keyword>
<comment type="caution">
    <text evidence="2">The sequence shown here is derived from an EMBL/GenBank/DDBJ whole genome shotgun (WGS) entry which is preliminary data.</text>
</comment>
<dbReference type="AlphaFoldDB" id="A0AAD6W2W0"/>
<accession>A0AAD6W2W0</accession>
<gene>
    <name evidence="2" type="ORF">NC653_013636</name>
</gene>
<organism evidence="2 3">
    <name type="scientific">Populus alba x Populus x berolinensis</name>
    <dbReference type="NCBI Taxonomy" id="444605"/>
    <lineage>
        <taxon>Eukaryota</taxon>
        <taxon>Viridiplantae</taxon>
        <taxon>Streptophyta</taxon>
        <taxon>Embryophyta</taxon>
        <taxon>Tracheophyta</taxon>
        <taxon>Spermatophyta</taxon>
        <taxon>Magnoliopsida</taxon>
        <taxon>eudicotyledons</taxon>
        <taxon>Gunneridae</taxon>
        <taxon>Pentapetalae</taxon>
        <taxon>rosids</taxon>
        <taxon>fabids</taxon>
        <taxon>Malpighiales</taxon>
        <taxon>Salicaceae</taxon>
        <taxon>Saliceae</taxon>
        <taxon>Populus</taxon>
    </lineage>
</organism>
<evidence type="ECO:0000313" key="3">
    <source>
        <dbReference type="Proteomes" id="UP001164929"/>
    </source>
</evidence>
<feature type="chain" id="PRO_5042247432" description="Secreted protein" evidence="1">
    <location>
        <begin position="17"/>
        <end position="88"/>
    </location>
</feature>
<keyword evidence="3" id="KW-1185">Reference proteome</keyword>
<dbReference type="EMBL" id="JAQIZT010000005">
    <property type="protein sequence ID" value="KAJ6997127.1"/>
    <property type="molecule type" value="Genomic_DNA"/>
</dbReference>
<name>A0AAD6W2W0_9ROSI</name>
<dbReference type="Proteomes" id="UP001164929">
    <property type="component" value="Chromosome 5"/>
</dbReference>
<feature type="signal peptide" evidence="1">
    <location>
        <begin position="1"/>
        <end position="16"/>
    </location>
</feature>
<proteinExistence type="predicted"/>